<dbReference type="PANTHER" id="PTHR34071:SF2">
    <property type="entry name" value="FLAVIN-NUCLEOTIDE-BINDING PROTEIN"/>
    <property type="match status" value="1"/>
</dbReference>
<reference evidence="1 2" key="1">
    <citation type="submission" date="2020-08" db="EMBL/GenBank/DDBJ databases">
        <title>Oceanospirillum sp. nov. isolated from marine sediment.</title>
        <authorList>
            <person name="Ji X."/>
        </authorList>
    </citation>
    <scope>NUCLEOTIDE SEQUENCE [LARGE SCALE GENOMIC DNA]</scope>
    <source>
        <strain evidence="1 2">D5</strain>
    </source>
</reference>
<keyword evidence="2" id="KW-1185">Reference proteome</keyword>
<comment type="caution">
    <text evidence="1">The sequence shown here is derived from an EMBL/GenBank/DDBJ whole genome shotgun (WGS) entry which is preliminary data.</text>
</comment>
<name>A0A839IUV5_9GAMM</name>
<gene>
    <name evidence="1" type="ORF">H4O21_17860</name>
</gene>
<proteinExistence type="predicted"/>
<dbReference type="InterPro" id="IPR012349">
    <property type="entry name" value="Split_barrel_FMN-bd"/>
</dbReference>
<protein>
    <submittedName>
        <fullName evidence="1">Pyridoxamine 5'-phosphate oxidase family protein</fullName>
    </submittedName>
</protein>
<dbReference type="AlphaFoldDB" id="A0A839IUV5"/>
<dbReference type="Proteomes" id="UP000565262">
    <property type="component" value="Unassembled WGS sequence"/>
</dbReference>
<dbReference type="PANTHER" id="PTHR34071">
    <property type="entry name" value="5-NITROIMIDAZOLE ANTIBIOTICS RESISTANCE PROTEIN, NIMA-FAMILY-RELATED PROTEIN-RELATED"/>
    <property type="match status" value="1"/>
</dbReference>
<evidence type="ECO:0000313" key="2">
    <source>
        <dbReference type="Proteomes" id="UP000565262"/>
    </source>
</evidence>
<evidence type="ECO:0000313" key="1">
    <source>
        <dbReference type="EMBL" id="MBB1488472.1"/>
    </source>
</evidence>
<accession>A0A839IUV5</accession>
<dbReference type="Gene3D" id="2.30.110.10">
    <property type="entry name" value="Electron Transport, Fmn-binding Protein, Chain A"/>
    <property type="match status" value="1"/>
</dbReference>
<dbReference type="Pfam" id="PF12900">
    <property type="entry name" value="Pyridox_ox_2"/>
    <property type="match status" value="1"/>
</dbReference>
<dbReference type="SUPFAM" id="SSF50475">
    <property type="entry name" value="FMN-binding split barrel"/>
    <property type="match status" value="1"/>
</dbReference>
<dbReference type="EMBL" id="JACJFM010000029">
    <property type="protein sequence ID" value="MBB1488472.1"/>
    <property type="molecule type" value="Genomic_DNA"/>
</dbReference>
<dbReference type="InterPro" id="IPR024747">
    <property type="entry name" value="Pyridox_Oxase-rel"/>
</dbReference>
<dbReference type="RefSeq" id="WP_182810245.1">
    <property type="nucleotide sequence ID" value="NZ_JACJFM010000029.1"/>
</dbReference>
<sequence>MNTALPEQSLSEQKAGLASLQTDELPHGSKSTVRRGAKRASYKKSEIFHLLDDLKLAHVGFISDNCPVIIPITVWRIDESIYFHVANKSRLQRILEQGQEVCLSLAECSEWVMAKSAYHHSANYRSAVLYCTGERVTDDQEFDEAFKSVINELEADRWQHLRPPSVSERKATALMKLTIIEGSFKSRSGGPSEDPQDIELDVWHGVLPAGSCPFHRMNE</sequence>
<organism evidence="1 2">
    <name type="scientific">Oceanospirillum sediminis</name>
    <dbReference type="NCBI Taxonomy" id="2760088"/>
    <lineage>
        <taxon>Bacteria</taxon>
        <taxon>Pseudomonadati</taxon>
        <taxon>Pseudomonadota</taxon>
        <taxon>Gammaproteobacteria</taxon>
        <taxon>Oceanospirillales</taxon>
        <taxon>Oceanospirillaceae</taxon>
        <taxon>Oceanospirillum</taxon>
    </lineage>
</organism>